<name>A0A5N7KFH8_9PSED</name>
<feature type="transmembrane region" description="Helical" evidence="1">
    <location>
        <begin position="36"/>
        <end position="56"/>
    </location>
</feature>
<sequence length="110" mass="12378">MLEPEQHTPKPVLRKVVGWVLVLPLLASFVTLPFPLSLFLVLGVIAASAYGVRFAVRHASRRVTVFALIVTVLNVISLVLMGTASVLMALYSISRLYLYSHYANWLYWNF</sequence>
<dbReference type="EMBL" id="VUAZ01000003">
    <property type="protein sequence ID" value="MPR00740.1"/>
    <property type="molecule type" value="Genomic_DNA"/>
</dbReference>
<keyword evidence="1" id="KW-1133">Transmembrane helix</keyword>
<feature type="transmembrane region" description="Helical" evidence="1">
    <location>
        <begin position="63"/>
        <end position="91"/>
    </location>
</feature>
<dbReference type="Proteomes" id="UP000326112">
    <property type="component" value="Unassembled WGS sequence"/>
</dbReference>
<evidence type="ECO:0000313" key="2">
    <source>
        <dbReference type="EMBL" id="MPR00740.1"/>
    </source>
</evidence>
<proteinExistence type="predicted"/>
<reference evidence="2 3" key="1">
    <citation type="journal article" date="2020" name="Int. J. Syst. Evol. Microbiol.">
        <title>Pseudomonas kitaguniensis sp. nov., a pathogen causing bacterial rot of Welsh onion in Japan.</title>
        <authorList>
            <person name="Sawada H."/>
            <person name="Fujikawa T."/>
            <person name="Nishiwaki Y."/>
            <person name="Horita H."/>
        </authorList>
    </citation>
    <scope>NUCLEOTIDE SEQUENCE [LARGE SCALE GENOMIC DNA]</scope>
    <source>
        <strain evidence="2 3">MAFF 212408</strain>
    </source>
</reference>
<comment type="caution">
    <text evidence="2">The sequence shown here is derived from an EMBL/GenBank/DDBJ whole genome shotgun (WGS) entry which is preliminary data.</text>
</comment>
<keyword evidence="1" id="KW-0812">Transmembrane</keyword>
<keyword evidence="1" id="KW-0472">Membrane</keyword>
<evidence type="ECO:0000313" key="3">
    <source>
        <dbReference type="Proteomes" id="UP000326112"/>
    </source>
</evidence>
<protein>
    <submittedName>
        <fullName evidence="2">Uncharacterized protein</fullName>
    </submittedName>
</protein>
<evidence type="ECO:0000256" key="1">
    <source>
        <dbReference type="SAM" id="Phobius"/>
    </source>
</evidence>
<accession>A0A5N7KFH8</accession>
<dbReference type="RefSeq" id="WP_152745157.1">
    <property type="nucleotide sequence ID" value="NZ_VUAZ01000003.1"/>
</dbReference>
<reference evidence="2 3" key="2">
    <citation type="journal article" date="2023" name="Plant Pathol.">
        <title>Dismantling and reorganizing Pseudomonas marginalis sensu#lato.</title>
        <authorList>
            <person name="Sawada H."/>
            <person name="Fujikawa T."/>
            <person name="Satou M."/>
        </authorList>
    </citation>
    <scope>NUCLEOTIDE SEQUENCE [LARGE SCALE GENOMIC DNA]</scope>
    <source>
        <strain evidence="2 3">MAFF 212408</strain>
    </source>
</reference>
<keyword evidence="3" id="KW-1185">Reference proteome</keyword>
<gene>
    <name evidence="2" type="ORF">F0169_00840</name>
</gene>
<organism evidence="2 3">
    <name type="scientific">Pseudomonas kitaguniensis</name>
    <dbReference type="NCBI Taxonomy" id="2607908"/>
    <lineage>
        <taxon>Bacteria</taxon>
        <taxon>Pseudomonadati</taxon>
        <taxon>Pseudomonadota</taxon>
        <taxon>Gammaproteobacteria</taxon>
        <taxon>Pseudomonadales</taxon>
        <taxon>Pseudomonadaceae</taxon>
        <taxon>Pseudomonas</taxon>
    </lineage>
</organism>